<evidence type="ECO:0008006" key="2">
    <source>
        <dbReference type="Google" id="ProtNLM"/>
    </source>
</evidence>
<gene>
    <name evidence="1" type="ORF">S03H2_14657</name>
</gene>
<protein>
    <recommendedName>
        <fullName evidence="2">Aminotransferase class III-fold pyridoxal phosphate-dependent enzyme</fullName>
    </recommendedName>
</protein>
<dbReference type="AlphaFoldDB" id="X1FHS2"/>
<organism evidence="1">
    <name type="scientific">marine sediment metagenome</name>
    <dbReference type="NCBI Taxonomy" id="412755"/>
    <lineage>
        <taxon>unclassified sequences</taxon>
        <taxon>metagenomes</taxon>
        <taxon>ecological metagenomes</taxon>
    </lineage>
</organism>
<comment type="caution">
    <text evidence="1">The sequence shown here is derived from an EMBL/GenBank/DDBJ whole genome shotgun (WGS) entry which is preliminary data.</text>
</comment>
<name>X1FHS2_9ZZZZ</name>
<dbReference type="SUPFAM" id="SSF53383">
    <property type="entry name" value="PLP-dependent transferases"/>
    <property type="match status" value="1"/>
</dbReference>
<accession>X1FHS2</accession>
<evidence type="ECO:0000313" key="1">
    <source>
        <dbReference type="EMBL" id="GAH45206.1"/>
    </source>
</evidence>
<dbReference type="EMBL" id="BARU01007443">
    <property type="protein sequence ID" value="GAH45206.1"/>
    <property type="molecule type" value="Genomic_DNA"/>
</dbReference>
<dbReference type="InterPro" id="IPR015424">
    <property type="entry name" value="PyrdxlP-dep_Trfase"/>
</dbReference>
<reference evidence="1" key="1">
    <citation type="journal article" date="2014" name="Front. Microbiol.">
        <title>High frequency of phylogenetically diverse reductive dehalogenase-homologous genes in deep subseafloor sedimentary metagenomes.</title>
        <authorList>
            <person name="Kawai M."/>
            <person name="Futagami T."/>
            <person name="Toyoda A."/>
            <person name="Takaki Y."/>
            <person name="Nishi S."/>
            <person name="Hori S."/>
            <person name="Arai W."/>
            <person name="Tsubouchi T."/>
            <person name="Morono Y."/>
            <person name="Uchiyama I."/>
            <person name="Ito T."/>
            <person name="Fujiyama A."/>
            <person name="Inagaki F."/>
            <person name="Takami H."/>
        </authorList>
    </citation>
    <scope>NUCLEOTIDE SEQUENCE</scope>
    <source>
        <strain evidence="1">Expedition CK06-06</strain>
    </source>
</reference>
<sequence length="69" mass="7695">NRKTKERASQEALRALEECQKRGVLFALSNKPGVGNVIKIKPPMVITEELSSRALKVFDEALGIVEKQM</sequence>
<dbReference type="InterPro" id="IPR015422">
    <property type="entry name" value="PyrdxlP-dep_Trfase_small"/>
</dbReference>
<feature type="non-terminal residue" evidence="1">
    <location>
        <position position="1"/>
    </location>
</feature>
<proteinExistence type="predicted"/>
<dbReference type="Gene3D" id="3.90.1150.10">
    <property type="entry name" value="Aspartate Aminotransferase, domain 1"/>
    <property type="match status" value="1"/>
</dbReference>